<feature type="compositionally biased region" description="Low complexity" evidence="1">
    <location>
        <begin position="163"/>
        <end position="179"/>
    </location>
</feature>
<keyword evidence="4" id="KW-0489">Methyltransferase</keyword>
<evidence type="ECO:0000256" key="2">
    <source>
        <dbReference type="SAM" id="SignalP"/>
    </source>
</evidence>
<accession>A0A2M3Z2W4</accession>
<dbReference type="InterPro" id="IPR006616">
    <property type="entry name" value="DM9_repeat"/>
</dbReference>
<proteinExistence type="predicted"/>
<feature type="region of interest" description="Disordered" evidence="1">
    <location>
        <begin position="163"/>
        <end position="192"/>
    </location>
</feature>
<feature type="chain" id="PRO_5014928064" evidence="2">
    <location>
        <begin position="26"/>
        <end position="331"/>
    </location>
</feature>
<dbReference type="EMBL" id="GGFM01002100">
    <property type="protein sequence ID" value="MBW22851.1"/>
    <property type="molecule type" value="Transcribed_RNA"/>
</dbReference>
<name>A0A2M3Z2W4_9DIPT</name>
<keyword evidence="4" id="KW-0808">Transferase</keyword>
<dbReference type="Pfam" id="PF12248">
    <property type="entry name" value="Methyltransf_FA"/>
    <property type="match status" value="1"/>
</dbReference>
<dbReference type="PANTHER" id="PTHR31649">
    <property type="entry name" value="AGAP009604-PA"/>
    <property type="match status" value="1"/>
</dbReference>
<evidence type="ECO:0000259" key="3">
    <source>
        <dbReference type="Pfam" id="PF12248"/>
    </source>
</evidence>
<evidence type="ECO:0000313" key="4">
    <source>
        <dbReference type="EMBL" id="MBW22851.1"/>
    </source>
</evidence>
<evidence type="ECO:0000256" key="1">
    <source>
        <dbReference type="SAM" id="MobiDB-lite"/>
    </source>
</evidence>
<dbReference type="AlphaFoldDB" id="A0A2M3Z2W4"/>
<dbReference type="GO" id="GO:0008168">
    <property type="term" value="F:methyltransferase activity"/>
    <property type="evidence" value="ECO:0007669"/>
    <property type="project" value="UniProtKB-KW"/>
</dbReference>
<feature type="domain" description="Farnesoic acid O-methyl transferase" evidence="3">
    <location>
        <begin position="31"/>
        <end position="160"/>
    </location>
</feature>
<keyword evidence="2" id="KW-0732">Signal</keyword>
<reference evidence="4" key="1">
    <citation type="submission" date="2018-01" db="EMBL/GenBank/DDBJ databases">
        <title>An insight into the sialome of Amazonian anophelines.</title>
        <authorList>
            <person name="Ribeiro J.M."/>
            <person name="Scarpassa V."/>
            <person name="Calvo E."/>
        </authorList>
    </citation>
    <scope>NUCLEOTIDE SEQUENCE</scope>
    <source>
        <tissue evidence="4">Salivary glands</tissue>
    </source>
</reference>
<feature type="signal peptide" evidence="2">
    <location>
        <begin position="1"/>
        <end position="25"/>
    </location>
</feature>
<dbReference type="SMART" id="SM00696">
    <property type="entry name" value="DM9"/>
    <property type="match status" value="2"/>
</dbReference>
<protein>
    <submittedName>
        <fullName evidence="4">Putative farnesoic acid o-methyltransferase-like protein</fullName>
    </submittedName>
</protein>
<dbReference type="Pfam" id="PF11901">
    <property type="entry name" value="DM9"/>
    <property type="match status" value="1"/>
</dbReference>
<dbReference type="PANTHER" id="PTHR31649:SF1">
    <property type="entry name" value="FARNESOIC ACID O-METHYL TRANSFERASE DOMAIN-CONTAINING PROTEIN"/>
    <property type="match status" value="1"/>
</dbReference>
<dbReference type="InterPro" id="IPR022041">
    <property type="entry name" value="Methyltransf_FA"/>
</dbReference>
<sequence length="331" mass="36217">MGSAAKHFILGLLLHQGFLQHFVLGYIKLETEYDPGYRFVAGPDGECNFKVRAANNLGIELSADNAQTTPVLEILIGGANNTKSQIRSGASTLVEKPTPAILSAKEFRSFWIHWNDHTVTVGKKGSKEPIMSYAVDKISPMKFISIGTNGAMSDSWIIDQLTTQSPTTTKKPSTPVPTRRTPPPITTPKPPAKWYKTYGNHVPSNAIPAGRFDGSRVQVIGRAWYKDNLIPGAVVDVAGVCYVAWHGQSHYVSTYEVLVDTKGEFVPATGGNIPSNALRAGHTAKGEDLYICRADYKGMKLLGKAQKSHKTCYVGYRGVEYGSAKYEIYVY</sequence>
<feature type="compositionally biased region" description="Pro residues" evidence="1">
    <location>
        <begin position="180"/>
        <end position="191"/>
    </location>
</feature>
<dbReference type="GO" id="GO:0032259">
    <property type="term" value="P:methylation"/>
    <property type="evidence" value="ECO:0007669"/>
    <property type="project" value="UniProtKB-KW"/>
</dbReference>
<organism evidence="4">
    <name type="scientific">Anopheles braziliensis</name>
    <dbReference type="NCBI Taxonomy" id="58242"/>
    <lineage>
        <taxon>Eukaryota</taxon>
        <taxon>Metazoa</taxon>
        <taxon>Ecdysozoa</taxon>
        <taxon>Arthropoda</taxon>
        <taxon>Hexapoda</taxon>
        <taxon>Insecta</taxon>
        <taxon>Pterygota</taxon>
        <taxon>Neoptera</taxon>
        <taxon>Endopterygota</taxon>
        <taxon>Diptera</taxon>
        <taxon>Nematocera</taxon>
        <taxon>Culicoidea</taxon>
        <taxon>Culicidae</taxon>
        <taxon>Anophelinae</taxon>
        <taxon>Anopheles</taxon>
    </lineage>
</organism>